<dbReference type="GO" id="GO:0003723">
    <property type="term" value="F:RNA binding"/>
    <property type="evidence" value="ECO:0007669"/>
    <property type="project" value="UniProtKB-UniRule"/>
</dbReference>
<feature type="domain" description="RRM" evidence="4">
    <location>
        <begin position="209"/>
        <end position="287"/>
    </location>
</feature>
<dbReference type="Pfam" id="PF00076">
    <property type="entry name" value="RRM_1"/>
    <property type="match status" value="2"/>
</dbReference>
<feature type="compositionally biased region" description="Polar residues" evidence="3">
    <location>
        <begin position="37"/>
        <end position="62"/>
    </location>
</feature>
<evidence type="ECO:0000256" key="3">
    <source>
        <dbReference type="SAM" id="MobiDB-lite"/>
    </source>
</evidence>
<keyword evidence="1 2" id="KW-0694">RNA-binding</keyword>
<feature type="compositionally biased region" description="Polar residues" evidence="3">
    <location>
        <begin position="130"/>
        <end position="140"/>
    </location>
</feature>
<keyword evidence="6" id="KW-1185">Reference proteome</keyword>
<feature type="compositionally biased region" description="Basic and acidic residues" evidence="3">
    <location>
        <begin position="141"/>
        <end position="153"/>
    </location>
</feature>
<gene>
    <name evidence="5" type="ORF">HETSPECPRED_008966</name>
</gene>
<protein>
    <recommendedName>
        <fullName evidence="4">RRM domain-containing protein</fullName>
    </recommendedName>
</protein>
<dbReference type="Gene3D" id="3.30.70.330">
    <property type="match status" value="2"/>
</dbReference>
<dbReference type="SMART" id="SM00360">
    <property type="entry name" value="RRM"/>
    <property type="match status" value="2"/>
</dbReference>
<dbReference type="OrthoDB" id="410044at2759"/>
<dbReference type="InterPro" id="IPR035979">
    <property type="entry name" value="RBD_domain_sf"/>
</dbReference>
<dbReference type="InterPro" id="IPR000504">
    <property type="entry name" value="RRM_dom"/>
</dbReference>
<feature type="region of interest" description="Disordered" evidence="3">
    <location>
        <begin position="168"/>
        <end position="191"/>
    </location>
</feature>
<evidence type="ECO:0000256" key="1">
    <source>
        <dbReference type="ARBA" id="ARBA00022884"/>
    </source>
</evidence>
<dbReference type="PROSITE" id="PS50102">
    <property type="entry name" value="RRM"/>
    <property type="match status" value="2"/>
</dbReference>
<evidence type="ECO:0000313" key="5">
    <source>
        <dbReference type="EMBL" id="CAF9909376.1"/>
    </source>
</evidence>
<dbReference type="PANTHER" id="PTHR10352">
    <property type="entry name" value="EUKARYOTIC TRANSLATION INITIATION FACTOR 3 SUBUNIT G"/>
    <property type="match status" value="1"/>
</dbReference>
<evidence type="ECO:0000256" key="2">
    <source>
        <dbReference type="PROSITE-ProRule" id="PRU00176"/>
    </source>
</evidence>
<dbReference type="AlphaFoldDB" id="A0A8H3EMI7"/>
<organism evidence="5 6">
    <name type="scientific">Heterodermia speciosa</name>
    <dbReference type="NCBI Taxonomy" id="116794"/>
    <lineage>
        <taxon>Eukaryota</taxon>
        <taxon>Fungi</taxon>
        <taxon>Dikarya</taxon>
        <taxon>Ascomycota</taxon>
        <taxon>Pezizomycotina</taxon>
        <taxon>Lecanoromycetes</taxon>
        <taxon>OSLEUM clade</taxon>
        <taxon>Lecanoromycetidae</taxon>
        <taxon>Caliciales</taxon>
        <taxon>Physciaceae</taxon>
        <taxon>Heterodermia</taxon>
    </lineage>
</organism>
<dbReference type="InterPro" id="IPR012677">
    <property type="entry name" value="Nucleotide-bd_a/b_plait_sf"/>
</dbReference>
<dbReference type="SUPFAM" id="SSF54928">
    <property type="entry name" value="RNA-binding domain, RBD"/>
    <property type="match status" value="2"/>
</dbReference>
<dbReference type="CDD" id="cd00590">
    <property type="entry name" value="RRM_SF"/>
    <property type="match status" value="1"/>
</dbReference>
<feature type="domain" description="RRM" evidence="4">
    <location>
        <begin position="411"/>
        <end position="489"/>
    </location>
</feature>
<accession>A0A8H3EMI7</accession>
<dbReference type="Proteomes" id="UP000664521">
    <property type="component" value="Unassembled WGS sequence"/>
</dbReference>
<proteinExistence type="predicted"/>
<evidence type="ECO:0000259" key="4">
    <source>
        <dbReference type="PROSITE" id="PS50102"/>
    </source>
</evidence>
<feature type="region of interest" description="Disordered" evidence="3">
    <location>
        <begin position="623"/>
        <end position="647"/>
    </location>
</feature>
<feature type="region of interest" description="Disordered" evidence="3">
    <location>
        <begin position="1"/>
        <end position="64"/>
    </location>
</feature>
<sequence length="647" mass="70407">MAGSPATPDKSNVDASQLSSTSATSNIKHASLHEPSPASTYGDTAGSASIPTTPQELRSQDPTKALANSLKAAAALDESIQFISMSPAGAREAQSSTQSEKRHNPISSRAVVLTRSPSSNGIVRRDAGYSASTNSSPTTSRHQEIMESPSWRRGEGFVRQSAGVDDPFVSTRAAQDSSLGDGSPFRPREDRAGIQLSGDNAQAILPPNACVFVANLVSTKTDEQLEYSVTNAFQVFGNCYVKIRRDNKGMPFAFCQYENVADAQRAITCGRGMEVDGRACRTEVAKVNRSLYLSKVTGELIAEQEARQIMGRFGALERVWFCTQTDKEMFRLPEGIWIMFAFFQDCRDAQAGFRDHSVYRLEQPRMPDEIRARISNRAFESPASSQRASPGYPRRSFVSPQASLRRAIDLCSIFVGNLPPNANEEILRGTFGAYGNVRNVEVVRKPSVNASGVNIFAFIEYTSYEEAAFATAQGVTLQGSRLRVEHKESVDVYSRRDTSMVSGGSPRTHYISDNQDALAMLFQRGVSIGMANAAAQVQPVPTSSYGPGAYPYYPHYNQSPYGPYVSPTATIDSDSPNNVPMHGNLYMPPVMGQIAQIPFSSAPPHCVQYAQYTQPLPARSNYQWPPPANTTNETASATPAATTEVKN</sequence>
<feature type="compositionally biased region" description="Polar residues" evidence="3">
    <location>
        <begin position="9"/>
        <end position="28"/>
    </location>
</feature>
<dbReference type="EMBL" id="CAJPDS010000007">
    <property type="protein sequence ID" value="CAF9909376.1"/>
    <property type="molecule type" value="Genomic_DNA"/>
</dbReference>
<feature type="region of interest" description="Disordered" evidence="3">
    <location>
        <begin position="87"/>
        <end position="153"/>
    </location>
</feature>
<evidence type="ECO:0000313" key="6">
    <source>
        <dbReference type="Proteomes" id="UP000664521"/>
    </source>
</evidence>
<feature type="compositionally biased region" description="Low complexity" evidence="3">
    <location>
        <begin position="629"/>
        <end position="647"/>
    </location>
</feature>
<reference evidence="5" key="1">
    <citation type="submission" date="2021-03" db="EMBL/GenBank/DDBJ databases">
        <authorList>
            <person name="Tagirdzhanova G."/>
        </authorList>
    </citation>
    <scope>NUCLEOTIDE SEQUENCE</scope>
</reference>
<comment type="caution">
    <text evidence="5">The sequence shown here is derived from an EMBL/GenBank/DDBJ whole genome shotgun (WGS) entry which is preliminary data.</text>
</comment>
<name>A0A8H3EMI7_9LECA</name>